<feature type="compositionally biased region" description="Polar residues" evidence="4">
    <location>
        <begin position="523"/>
        <end position="537"/>
    </location>
</feature>
<keyword evidence="1" id="KW-0815">Transposition</keyword>
<dbReference type="InterPro" id="IPR018289">
    <property type="entry name" value="MULE_transposase_dom"/>
</dbReference>
<feature type="compositionally biased region" description="Basic residues" evidence="4">
    <location>
        <begin position="547"/>
        <end position="556"/>
    </location>
</feature>
<name>A0AAV0D939_9ASTE</name>
<dbReference type="GO" id="GO:0004803">
    <property type="term" value="F:transposase activity"/>
    <property type="evidence" value="ECO:0007669"/>
    <property type="project" value="InterPro"/>
</dbReference>
<dbReference type="GO" id="GO:0003677">
    <property type="term" value="F:DNA binding"/>
    <property type="evidence" value="ECO:0007669"/>
    <property type="project" value="UniProtKB-KW"/>
</dbReference>
<protein>
    <recommendedName>
        <fullName evidence="5">Zinc finger PMZ-type domain-containing protein</fullName>
    </recommendedName>
</protein>
<proteinExistence type="predicted"/>
<organism evidence="6 7">
    <name type="scientific">Cuscuta epithymum</name>
    <dbReference type="NCBI Taxonomy" id="186058"/>
    <lineage>
        <taxon>Eukaryota</taxon>
        <taxon>Viridiplantae</taxon>
        <taxon>Streptophyta</taxon>
        <taxon>Embryophyta</taxon>
        <taxon>Tracheophyta</taxon>
        <taxon>Spermatophyta</taxon>
        <taxon>Magnoliopsida</taxon>
        <taxon>eudicotyledons</taxon>
        <taxon>Gunneridae</taxon>
        <taxon>Pentapetalae</taxon>
        <taxon>asterids</taxon>
        <taxon>lamiids</taxon>
        <taxon>Solanales</taxon>
        <taxon>Convolvulaceae</taxon>
        <taxon>Cuscuteae</taxon>
        <taxon>Cuscuta</taxon>
        <taxon>Cuscuta subgen. Cuscuta</taxon>
    </lineage>
</organism>
<keyword evidence="2" id="KW-0238">DNA-binding</keyword>
<gene>
    <name evidence="6" type="ORF">CEPIT_LOCUS12345</name>
</gene>
<dbReference type="GO" id="GO:0008270">
    <property type="term" value="F:zinc ion binding"/>
    <property type="evidence" value="ECO:0007669"/>
    <property type="project" value="InterPro"/>
</dbReference>
<dbReference type="AlphaFoldDB" id="A0AAV0D939"/>
<dbReference type="InterPro" id="IPR001207">
    <property type="entry name" value="Transposase_mutator"/>
</dbReference>
<keyword evidence="7" id="KW-1185">Reference proteome</keyword>
<evidence type="ECO:0000256" key="1">
    <source>
        <dbReference type="ARBA" id="ARBA00022578"/>
    </source>
</evidence>
<dbReference type="GO" id="GO:0006313">
    <property type="term" value="P:DNA transposition"/>
    <property type="evidence" value="ECO:0007669"/>
    <property type="project" value="InterPro"/>
</dbReference>
<dbReference type="PANTHER" id="PTHR31973">
    <property type="entry name" value="POLYPROTEIN, PUTATIVE-RELATED"/>
    <property type="match status" value="1"/>
</dbReference>
<dbReference type="PANTHER" id="PTHR31973:SF189">
    <property type="entry name" value="TRANSPOSASE, MUDR, PLANT, MULE TRANSPOSASE DOMAIN PROTEIN-RELATED"/>
    <property type="match status" value="1"/>
</dbReference>
<evidence type="ECO:0000313" key="7">
    <source>
        <dbReference type="Proteomes" id="UP001152523"/>
    </source>
</evidence>
<feature type="domain" description="Zinc finger PMZ-type" evidence="5">
    <location>
        <begin position="352"/>
        <end position="379"/>
    </location>
</feature>
<dbReference type="EMBL" id="CAMAPF010000075">
    <property type="protein sequence ID" value="CAH9093046.1"/>
    <property type="molecule type" value="Genomic_DNA"/>
</dbReference>
<evidence type="ECO:0000313" key="6">
    <source>
        <dbReference type="EMBL" id="CAH9093046.1"/>
    </source>
</evidence>
<dbReference type="SMART" id="SM00575">
    <property type="entry name" value="ZnF_PMZ"/>
    <property type="match status" value="1"/>
</dbReference>
<evidence type="ECO:0000256" key="3">
    <source>
        <dbReference type="ARBA" id="ARBA00023172"/>
    </source>
</evidence>
<dbReference type="InterPro" id="IPR006564">
    <property type="entry name" value="Znf_PMZ"/>
</dbReference>
<evidence type="ECO:0000259" key="5">
    <source>
        <dbReference type="SMART" id="SM00575"/>
    </source>
</evidence>
<reference evidence="6" key="1">
    <citation type="submission" date="2022-07" db="EMBL/GenBank/DDBJ databases">
        <authorList>
            <person name="Macas J."/>
            <person name="Novak P."/>
            <person name="Neumann P."/>
        </authorList>
    </citation>
    <scope>NUCLEOTIDE SEQUENCE</scope>
</reference>
<feature type="region of interest" description="Disordered" evidence="4">
    <location>
        <begin position="418"/>
        <end position="565"/>
    </location>
</feature>
<keyword evidence="3" id="KW-0233">DNA recombination</keyword>
<dbReference type="PROSITE" id="PS01007">
    <property type="entry name" value="TRANSPOSASE_MUTATOR"/>
    <property type="match status" value="1"/>
</dbReference>
<sequence length="598" mass="67115">MGAAELKKMLKDDKKLNVSISMATRALKIMQDKTQTAFKDQFKKVRNYAEEILKAIPGSTVKIKTDRVVPDAPMVFQRMYMCLGPVKRAFLEGCRKVIGLDGCFLKGHLKGEILSAVGRDGNNQMYPIAWAVVEIENTSSWTWFLELLRDDLEITYPAEWTIISDQQKGLCNVISRVLPEAEHRNCARHIHANWAKKHSGMVLKKLFWQCAKSTSEGQLQSALDELDKLDTQAGADLRRHPFKLWCKAYFRTEVKCDAVDNNLSEAFNSTLVHLRVKPLIPMLEGIRVAMMKRIAKKRKYVRRWPGAFGPLIMKKLNKNIIAGQGWHVDYNGDDGYEIKKGRFQYKVSLNTRSCACRRWDLCGIPYAHAICAILDKGDEPESYVHSCYSKDLYEKTYSYTLPPINGELLWPRTQHEEMHPPIPKKMTGRPKKKRVREETEGHPPSMTQLTRKGRIMKCSNCQGEGHNRKSCKISSDSGTEPNEGHTMPSESGIGQRGRPKRGGRGGLKRKRGETHTQERGSLETGTVQEGSVQSGSAQRVGVEKGKGQRGRGKRGGGNRGKGERGFGVFFYESTGMAILEPGQRGETLLSGGGGEEAA</sequence>
<accession>A0AAV0D939</accession>
<feature type="compositionally biased region" description="Basic residues" evidence="4">
    <location>
        <begin position="497"/>
        <end position="512"/>
    </location>
</feature>
<evidence type="ECO:0000256" key="2">
    <source>
        <dbReference type="ARBA" id="ARBA00023125"/>
    </source>
</evidence>
<evidence type="ECO:0000256" key="4">
    <source>
        <dbReference type="SAM" id="MobiDB-lite"/>
    </source>
</evidence>
<dbReference type="Proteomes" id="UP001152523">
    <property type="component" value="Unassembled WGS sequence"/>
</dbReference>
<comment type="caution">
    <text evidence="6">The sequence shown here is derived from an EMBL/GenBank/DDBJ whole genome shotgun (WGS) entry which is preliminary data.</text>
</comment>
<dbReference type="Pfam" id="PF10551">
    <property type="entry name" value="MULE"/>
    <property type="match status" value="1"/>
</dbReference>